<dbReference type="InterPro" id="IPR036259">
    <property type="entry name" value="MFS_trans_sf"/>
</dbReference>
<proteinExistence type="inferred from homology"/>
<keyword evidence="4 7" id="KW-1133">Transmembrane helix</keyword>
<dbReference type="InterPro" id="IPR020846">
    <property type="entry name" value="MFS_dom"/>
</dbReference>
<dbReference type="SUPFAM" id="SSF103473">
    <property type="entry name" value="MFS general substrate transporter"/>
    <property type="match status" value="1"/>
</dbReference>
<feature type="transmembrane region" description="Helical" evidence="7">
    <location>
        <begin position="866"/>
        <end position="887"/>
    </location>
</feature>
<feature type="transmembrane region" description="Helical" evidence="7">
    <location>
        <begin position="255"/>
        <end position="278"/>
    </location>
</feature>
<evidence type="ECO:0000259" key="8">
    <source>
        <dbReference type="PROSITE" id="PS50850"/>
    </source>
</evidence>
<evidence type="ECO:0000256" key="6">
    <source>
        <dbReference type="SAM" id="MobiDB-lite"/>
    </source>
</evidence>
<evidence type="ECO:0000256" key="5">
    <source>
        <dbReference type="ARBA" id="ARBA00023136"/>
    </source>
</evidence>
<evidence type="ECO:0000256" key="4">
    <source>
        <dbReference type="ARBA" id="ARBA00022989"/>
    </source>
</evidence>
<feature type="transmembrane region" description="Helical" evidence="7">
    <location>
        <begin position="101"/>
        <end position="120"/>
    </location>
</feature>
<feature type="transmembrane region" description="Helical" evidence="7">
    <location>
        <begin position="30"/>
        <end position="51"/>
    </location>
</feature>
<feature type="region of interest" description="Disordered" evidence="6">
    <location>
        <begin position="633"/>
        <end position="653"/>
    </location>
</feature>
<evidence type="ECO:0000256" key="7">
    <source>
        <dbReference type="SAM" id="Phobius"/>
    </source>
</evidence>
<evidence type="ECO:0000313" key="9">
    <source>
        <dbReference type="EMBL" id="KAK5942497.1"/>
    </source>
</evidence>
<sequence>MAGDAGNQSFQHFKNNTNPKWWMDKCLRTNVLHCVGLYFCVFYLGYDASLLNGLQAMPQWKAYFNSPSSSFLGLIYASLFLPAIVTPYISSMINDRWGRKAALGVGSIILIIGAFVNAFATNVGMFIAGRVLIGGAGPFGKTTAIALLQEIAHPRLRPILATAFYANYYVGSILAPLVVLLFLTIIPESPRWLIHHERHEEALSILAKYHANGDHDDELIKHEYQEICVAIRLEEENNKTRYVDFLKTPANRRRLLVLLTMATGTNWIGNGIISYYLAPVLKLVGITDPNKVSGINIGLAAWNLVLAYVGSLNAERAGRRVLWLVSTIGMLVSYVVLTGINGSFAQSGNRHVGIASVPMLFIYYGFYDIGWTPLPFSYGAEILPYHMRLKGLSIMLSTQSLAQAFVPISSYIVYVVLVWFFFPETKHCTIEEVSIIFDMARLATAKNVVGGLREDRVAGGKVGEVDDELASSRDGQVPDAKGGNIVLDKPDASLQEIFKPPPHDQYDDYIVRLAIQETDNASVDEAPSMQEELTAEGSLIDSTYASAVNAFGEVDFRGTPSADEIRDNDETGIAQARPAVEESVLGPPAVTTDIGPAQNRITVTIITGDATLPLALDIDTTTQQLQNRIHELHSEHPPPNRQRLRHGPSPLINPHRTLRQILRPDSNTPGSDPIIHLTIVPESSSGSATTSSASTTLDEDTALHFVVSSLNHPDLNLFTTPNATVLDLQVQIHLRHETEPDPTQQHLTYQSQSLNDPANLLSQVLNTQHVDTNGRHVVELVIRTDAPPPYNGDGTPHDGLDQLDDVAAESDEQVEEQNPQEDPLVNENQDNQDVVMAVPRQGRVVQHHYHHHYHTITSLRLFCMNFLGTIAAVLILSFIVTITSTWLEHKIYAAIGRSSLSAERDRVVQSAHLRRAAIWYLIRLMVSFSGSVLVWELIARWFA</sequence>
<reference evidence="9 10" key="1">
    <citation type="journal article" date="2023" name="Res Sq">
        <title>Genomic and morphological characterization of Knufia obscura isolated from the Mars 2020 spacecraft assembly facility.</title>
        <authorList>
            <person name="Chander A.M."/>
            <person name="Teixeira M.M."/>
            <person name="Singh N.K."/>
            <person name="Williams M.P."/>
            <person name="Parker C.W."/>
            <person name="Leo P."/>
            <person name="Stajich J.E."/>
            <person name="Torok T."/>
            <person name="Tighe S."/>
            <person name="Mason C.E."/>
            <person name="Venkateswaran K."/>
        </authorList>
    </citation>
    <scope>NUCLEOTIDE SEQUENCE [LARGE SCALE GENOMIC DNA]</scope>
    <source>
        <strain evidence="9 10">CCFEE 5817</strain>
    </source>
</reference>
<feature type="transmembrane region" description="Helical" evidence="7">
    <location>
        <begin position="920"/>
        <end position="942"/>
    </location>
</feature>
<dbReference type="EMBL" id="JAVHJV010000005">
    <property type="protein sequence ID" value="KAK5942497.1"/>
    <property type="molecule type" value="Genomic_DNA"/>
</dbReference>
<name>A0ABR0RPG4_9EURO</name>
<comment type="similarity">
    <text evidence="2">Belongs to the major facilitator superfamily. Sugar transporter (TC 2.A.1.1) family.</text>
</comment>
<accession>A0ABR0RPG4</accession>
<gene>
    <name evidence="9" type="ORF">PMZ80_005062</name>
</gene>
<protein>
    <recommendedName>
        <fullName evidence="8">Major facilitator superfamily (MFS) profile domain-containing protein</fullName>
    </recommendedName>
</protein>
<evidence type="ECO:0000256" key="2">
    <source>
        <dbReference type="ARBA" id="ARBA00010992"/>
    </source>
</evidence>
<feature type="transmembrane region" description="Helical" evidence="7">
    <location>
        <begin position="360"/>
        <end position="380"/>
    </location>
</feature>
<dbReference type="InterPro" id="IPR029071">
    <property type="entry name" value="Ubiquitin-like_domsf"/>
</dbReference>
<dbReference type="InterPro" id="IPR050360">
    <property type="entry name" value="MFS_Sugar_Transporters"/>
</dbReference>
<dbReference type="PROSITE" id="PS50850">
    <property type="entry name" value="MFS"/>
    <property type="match status" value="1"/>
</dbReference>
<feature type="transmembrane region" description="Helical" evidence="7">
    <location>
        <begin position="401"/>
        <end position="422"/>
    </location>
</feature>
<dbReference type="GeneID" id="89998511"/>
<feature type="transmembrane region" description="Helical" evidence="7">
    <location>
        <begin position="71"/>
        <end position="89"/>
    </location>
</feature>
<dbReference type="RefSeq" id="XP_064730587.1">
    <property type="nucleotide sequence ID" value="XM_064873483.1"/>
</dbReference>
<dbReference type="PANTHER" id="PTHR48022">
    <property type="entry name" value="PLASTIDIC GLUCOSE TRANSPORTER 4"/>
    <property type="match status" value="1"/>
</dbReference>
<evidence type="ECO:0000313" key="10">
    <source>
        <dbReference type="Proteomes" id="UP001334248"/>
    </source>
</evidence>
<dbReference type="PANTHER" id="PTHR48022:SF52">
    <property type="entry name" value="SUGAR TRANSPORTER, PUTATIVE-RELATED"/>
    <property type="match status" value="1"/>
</dbReference>
<feature type="transmembrane region" description="Helical" evidence="7">
    <location>
        <begin position="290"/>
        <end position="309"/>
    </location>
</feature>
<dbReference type="SUPFAM" id="SSF54236">
    <property type="entry name" value="Ubiquitin-like"/>
    <property type="match status" value="2"/>
</dbReference>
<evidence type="ECO:0000256" key="3">
    <source>
        <dbReference type="ARBA" id="ARBA00022692"/>
    </source>
</evidence>
<comment type="caution">
    <text evidence="9">The sequence shown here is derived from an EMBL/GenBank/DDBJ whole genome shotgun (WGS) entry which is preliminary data.</text>
</comment>
<feature type="transmembrane region" description="Helical" evidence="7">
    <location>
        <begin position="166"/>
        <end position="186"/>
    </location>
</feature>
<keyword evidence="3 7" id="KW-0812">Transmembrane</keyword>
<keyword evidence="10" id="KW-1185">Reference proteome</keyword>
<keyword evidence="5 7" id="KW-0472">Membrane</keyword>
<dbReference type="Gene3D" id="1.20.1250.20">
    <property type="entry name" value="MFS general substrate transporter like domains"/>
    <property type="match status" value="1"/>
</dbReference>
<dbReference type="InterPro" id="IPR005828">
    <property type="entry name" value="MFS_sugar_transport-like"/>
</dbReference>
<comment type="subcellular location">
    <subcellularLocation>
        <location evidence="1">Membrane</location>
        <topology evidence="1">Multi-pass membrane protein</topology>
    </subcellularLocation>
</comment>
<dbReference type="Pfam" id="PF00083">
    <property type="entry name" value="Sugar_tr"/>
    <property type="match status" value="1"/>
</dbReference>
<organism evidence="9 10">
    <name type="scientific">Knufia obscura</name>
    <dbReference type="NCBI Taxonomy" id="1635080"/>
    <lineage>
        <taxon>Eukaryota</taxon>
        <taxon>Fungi</taxon>
        <taxon>Dikarya</taxon>
        <taxon>Ascomycota</taxon>
        <taxon>Pezizomycotina</taxon>
        <taxon>Eurotiomycetes</taxon>
        <taxon>Chaetothyriomycetidae</taxon>
        <taxon>Chaetothyriales</taxon>
        <taxon>Trichomeriaceae</taxon>
        <taxon>Knufia</taxon>
    </lineage>
</organism>
<dbReference type="PROSITE" id="PS00216">
    <property type="entry name" value="SUGAR_TRANSPORT_1"/>
    <property type="match status" value="1"/>
</dbReference>
<dbReference type="InterPro" id="IPR005829">
    <property type="entry name" value="Sugar_transporter_CS"/>
</dbReference>
<feature type="transmembrane region" description="Helical" evidence="7">
    <location>
        <begin position="321"/>
        <end position="340"/>
    </location>
</feature>
<dbReference type="Gene3D" id="3.10.20.90">
    <property type="entry name" value="Phosphatidylinositol 3-kinase Catalytic Subunit, Chain A, domain 1"/>
    <property type="match status" value="2"/>
</dbReference>
<evidence type="ECO:0000256" key="1">
    <source>
        <dbReference type="ARBA" id="ARBA00004141"/>
    </source>
</evidence>
<dbReference type="Proteomes" id="UP001334248">
    <property type="component" value="Unassembled WGS sequence"/>
</dbReference>
<feature type="domain" description="Major facilitator superfamily (MFS) profile" evidence="8">
    <location>
        <begin position="33"/>
        <end position="443"/>
    </location>
</feature>